<dbReference type="InterPro" id="IPR033878">
    <property type="entry name" value="NfsB-like"/>
</dbReference>
<keyword evidence="3" id="KW-0285">Flavoprotein</keyword>
<evidence type="ECO:0000313" key="8">
    <source>
        <dbReference type="EMBL" id="WED66201.1"/>
    </source>
</evidence>
<dbReference type="EMBL" id="CP119075">
    <property type="protein sequence ID" value="WED66201.1"/>
    <property type="molecule type" value="Genomic_DNA"/>
</dbReference>
<keyword evidence="9" id="KW-1185">Reference proteome</keyword>
<evidence type="ECO:0000256" key="6">
    <source>
        <dbReference type="ARBA" id="ARBA00023002"/>
    </source>
</evidence>
<accession>A0AAF0CQM8</accession>
<evidence type="ECO:0000256" key="3">
    <source>
        <dbReference type="ARBA" id="ARBA00022630"/>
    </source>
</evidence>
<dbReference type="Gene3D" id="3.40.109.10">
    <property type="entry name" value="NADH Oxidase"/>
    <property type="match status" value="1"/>
</dbReference>
<gene>
    <name evidence="8" type="ORF">PXH66_04990</name>
</gene>
<dbReference type="InterPro" id="IPR000415">
    <property type="entry name" value="Nitroreductase-like"/>
</dbReference>
<feature type="domain" description="Nitroreductase" evidence="7">
    <location>
        <begin position="14"/>
        <end position="192"/>
    </location>
</feature>
<dbReference type="SUPFAM" id="SSF55469">
    <property type="entry name" value="FMN-dependent nitroreductase-like"/>
    <property type="match status" value="1"/>
</dbReference>
<dbReference type="InterPro" id="IPR029479">
    <property type="entry name" value="Nitroreductase"/>
</dbReference>
<dbReference type="Proteomes" id="UP001218638">
    <property type="component" value="Chromosome"/>
</dbReference>
<evidence type="ECO:0000259" key="7">
    <source>
        <dbReference type="Pfam" id="PF00881"/>
    </source>
</evidence>
<evidence type="ECO:0000256" key="5">
    <source>
        <dbReference type="ARBA" id="ARBA00022857"/>
    </source>
</evidence>
<proteinExistence type="inferred from homology"/>
<keyword evidence="6" id="KW-0560">Oxidoreductase</keyword>
<name>A0AAF0CQM8_9BACT</name>
<dbReference type="CDD" id="cd02149">
    <property type="entry name" value="NfsB-like"/>
    <property type="match status" value="1"/>
</dbReference>
<organism evidence="8 9">
    <name type="scientific">Synoicihabitans lomoniglobus</name>
    <dbReference type="NCBI Taxonomy" id="2909285"/>
    <lineage>
        <taxon>Bacteria</taxon>
        <taxon>Pseudomonadati</taxon>
        <taxon>Verrucomicrobiota</taxon>
        <taxon>Opitutia</taxon>
        <taxon>Opitutales</taxon>
        <taxon>Opitutaceae</taxon>
        <taxon>Synoicihabitans</taxon>
    </lineage>
</organism>
<protein>
    <submittedName>
        <fullName evidence="8">NAD(P)H-dependent oxidoreductase</fullName>
    </submittedName>
</protein>
<dbReference type="PANTHER" id="PTHR43673">
    <property type="entry name" value="NAD(P)H NITROREDUCTASE YDGI-RELATED"/>
    <property type="match status" value="1"/>
</dbReference>
<evidence type="ECO:0000256" key="1">
    <source>
        <dbReference type="ARBA" id="ARBA00001917"/>
    </source>
</evidence>
<dbReference type="PANTHER" id="PTHR43673:SF2">
    <property type="entry name" value="NITROREDUCTASE"/>
    <property type="match status" value="1"/>
</dbReference>
<keyword evidence="4" id="KW-0288">FMN</keyword>
<dbReference type="GO" id="GO:0016491">
    <property type="term" value="F:oxidoreductase activity"/>
    <property type="evidence" value="ECO:0007669"/>
    <property type="project" value="UniProtKB-KW"/>
</dbReference>
<dbReference type="KEGG" id="slom:PXH66_04990"/>
<evidence type="ECO:0000256" key="4">
    <source>
        <dbReference type="ARBA" id="ARBA00022643"/>
    </source>
</evidence>
<comment type="cofactor">
    <cofactor evidence="1">
        <name>FMN</name>
        <dbReference type="ChEBI" id="CHEBI:58210"/>
    </cofactor>
</comment>
<dbReference type="AlphaFoldDB" id="A0AAF0CQM8"/>
<evidence type="ECO:0000256" key="2">
    <source>
        <dbReference type="ARBA" id="ARBA00007118"/>
    </source>
</evidence>
<keyword evidence="5" id="KW-0521">NADP</keyword>
<evidence type="ECO:0000313" key="9">
    <source>
        <dbReference type="Proteomes" id="UP001218638"/>
    </source>
</evidence>
<reference evidence="8" key="1">
    <citation type="submission" date="2023-03" db="EMBL/GenBank/DDBJ databases">
        <title>Lomoglobus Profundus gen. nov., sp. nov., a novel member of the phylum Verrucomicrobia, isolated from deep-marine sediment of South China Sea.</title>
        <authorList>
            <person name="Ahmad T."/>
            <person name="Ishaq S.E."/>
            <person name="Wang F."/>
        </authorList>
    </citation>
    <scope>NUCLEOTIDE SEQUENCE</scope>
    <source>
        <strain evidence="8">LMO-M01</strain>
    </source>
</reference>
<comment type="similarity">
    <text evidence="2">Belongs to the nitroreductase family.</text>
</comment>
<sequence>MSSGSLSTLSDALNWRYATKVFDASRSIDGATWQALEQALVLAPSSFGLQPWKFIVVRNSAIREKLVEASWGQTQPRDASHFVVFAVKENLGDDHLDRYMARTAEVRGVPMETLDGFRKVIAQSLEGARAEGRLDAWQTRQLYIALGQFMTAAALLGVDTCPMEGLVPARYDTALGLAGTGWKSVFACAAGYRSPDDKYATVPKVRFETHEVIEHR</sequence>
<dbReference type="RefSeq" id="WP_330928457.1">
    <property type="nucleotide sequence ID" value="NZ_CP119075.1"/>
</dbReference>
<dbReference type="Pfam" id="PF00881">
    <property type="entry name" value="Nitroreductase"/>
    <property type="match status" value="1"/>
</dbReference>